<dbReference type="InterPro" id="IPR016667">
    <property type="entry name" value="Caps_polysacc_synth_CpsB/CapC"/>
</dbReference>
<keyword evidence="3" id="KW-0378">Hydrolase</keyword>
<dbReference type="Gene3D" id="3.20.20.140">
    <property type="entry name" value="Metal-dependent hydrolases"/>
    <property type="match status" value="1"/>
</dbReference>
<evidence type="ECO:0000256" key="4">
    <source>
        <dbReference type="ARBA" id="ARBA00022912"/>
    </source>
</evidence>
<evidence type="ECO:0000313" key="7">
    <source>
        <dbReference type="Proteomes" id="UP000823909"/>
    </source>
</evidence>
<comment type="catalytic activity">
    <reaction evidence="5">
        <text>O-phospho-L-tyrosyl-[protein] + H2O = L-tyrosyl-[protein] + phosphate</text>
        <dbReference type="Rhea" id="RHEA:10684"/>
        <dbReference type="Rhea" id="RHEA-COMP:10136"/>
        <dbReference type="Rhea" id="RHEA-COMP:20101"/>
        <dbReference type="ChEBI" id="CHEBI:15377"/>
        <dbReference type="ChEBI" id="CHEBI:43474"/>
        <dbReference type="ChEBI" id="CHEBI:46858"/>
        <dbReference type="ChEBI" id="CHEBI:61978"/>
        <dbReference type="EC" id="3.1.3.48"/>
    </reaction>
</comment>
<dbReference type="PANTHER" id="PTHR39181:SF1">
    <property type="entry name" value="TYROSINE-PROTEIN PHOSPHATASE YWQE"/>
    <property type="match status" value="1"/>
</dbReference>
<comment type="similarity">
    <text evidence="1">Belongs to the metallo-dependent hydrolases superfamily. CpsB/CapC family.</text>
</comment>
<dbReference type="PIRSF" id="PIRSF016557">
    <property type="entry name" value="Caps_synth_CpsB"/>
    <property type="match status" value="1"/>
</dbReference>
<dbReference type="InterPro" id="IPR016195">
    <property type="entry name" value="Pol/histidinol_Pase-like"/>
</dbReference>
<gene>
    <name evidence="6" type="ORF">H9910_01625</name>
</gene>
<dbReference type="EC" id="3.1.3.48" evidence="2"/>
<evidence type="ECO:0000256" key="3">
    <source>
        <dbReference type="ARBA" id="ARBA00022801"/>
    </source>
</evidence>
<name>A0A9D2RCY8_9FIRM</name>
<dbReference type="GO" id="GO:0030145">
    <property type="term" value="F:manganese ion binding"/>
    <property type="evidence" value="ECO:0007669"/>
    <property type="project" value="InterPro"/>
</dbReference>
<evidence type="ECO:0000313" key="6">
    <source>
        <dbReference type="EMBL" id="HJD41699.1"/>
    </source>
</evidence>
<dbReference type="EMBL" id="DWUU01000012">
    <property type="protein sequence ID" value="HJD41699.1"/>
    <property type="molecule type" value="Genomic_DNA"/>
</dbReference>
<keyword evidence="4" id="KW-0904">Protein phosphatase</keyword>
<organism evidence="6 7">
    <name type="scientific">Candidatus Mediterraneibacter quadrami</name>
    <dbReference type="NCBI Taxonomy" id="2838684"/>
    <lineage>
        <taxon>Bacteria</taxon>
        <taxon>Bacillati</taxon>
        <taxon>Bacillota</taxon>
        <taxon>Clostridia</taxon>
        <taxon>Lachnospirales</taxon>
        <taxon>Lachnospiraceae</taxon>
        <taxon>Mediterraneibacter</taxon>
    </lineage>
</organism>
<accession>A0A9D2RCY8</accession>
<reference evidence="6" key="1">
    <citation type="journal article" date="2021" name="PeerJ">
        <title>Extensive microbial diversity within the chicken gut microbiome revealed by metagenomics and culture.</title>
        <authorList>
            <person name="Gilroy R."/>
            <person name="Ravi A."/>
            <person name="Getino M."/>
            <person name="Pursley I."/>
            <person name="Horton D.L."/>
            <person name="Alikhan N.F."/>
            <person name="Baker D."/>
            <person name="Gharbi K."/>
            <person name="Hall N."/>
            <person name="Watson M."/>
            <person name="Adriaenssens E.M."/>
            <person name="Foster-Nyarko E."/>
            <person name="Jarju S."/>
            <person name="Secka A."/>
            <person name="Antonio M."/>
            <person name="Oren A."/>
            <person name="Chaudhuri R.R."/>
            <person name="La Ragione R."/>
            <person name="Hildebrand F."/>
            <person name="Pallen M.J."/>
        </authorList>
    </citation>
    <scope>NUCLEOTIDE SEQUENCE</scope>
    <source>
        <strain evidence="6">ChiBcec15-3976</strain>
    </source>
</reference>
<dbReference type="AlphaFoldDB" id="A0A9D2RCY8"/>
<evidence type="ECO:0000256" key="5">
    <source>
        <dbReference type="ARBA" id="ARBA00051722"/>
    </source>
</evidence>
<evidence type="ECO:0000256" key="2">
    <source>
        <dbReference type="ARBA" id="ARBA00013064"/>
    </source>
</evidence>
<proteinExistence type="inferred from homology"/>
<dbReference type="GO" id="GO:0004725">
    <property type="term" value="F:protein tyrosine phosphatase activity"/>
    <property type="evidence" value="ECO:0007669"/>
    <property type="project" value="UniProtKB-EC"/>
</dbReference>
<dbReference type="Pfam" id="PF19567">
    <property type="entry name" value="CpsB_CapC"/>
    <property type="match status" value="1"/>
</dbReference>
<reference evidence="6" key="2">
    <citation type="submission" date="2021-04" db="EMBL/GenBank/DDBJ databases">
        <authorList>
            <person name="Gilroy R."/>
        </authorList>
    </citation>
    <scope>NUCLEOTIDE SEQUENCE</scope>
    <source>
        <strain evidence="6">ChiBcec15-3976</strain>
    </source>
</reference>
<sequence>MERFVDTHCHIIFGVDDGAQTPEEMQKMLRMAYEDGIRYIIATPHHHPRRGRKAPGVLRKQLKIAREEAAKISDRLRVYLGTEVYFGQDAPEGLREGKILTMNRTNFVLVEFSHSDTYEYICQGLQQLQMKGFEVILAHVERYGCMCKSLEDVEHLTHMGVRLQVNADSITGENGWRMKRFTRQLLDRRLVFCVGTDAHDAQKRPPRMRAAAEYVTKKCGEEYARRIFFSNARMMLKKKKREDESGKSNA</sequence>
<dbReference type="SUPFAM" id="SSF89550">
    <property type="entry name" value="PHP domain-like"/>
    <property type="match status" value="1"/>
</dbReference>
<dbReference type="Proteomes" id="UP000823909">
    <property type="component" value="Unassembled WGS sequence"/>
</dbReference>
<dbReference type="PANTHER" id="PTHR39181">
    <property type="entry name" value="TYROSINE-PROTEIN PHOSPHATASE YWQE"/>
    <property type="match status" value="1"/>
</dbReference>
<protein>
    <recommendedName>
        <fullName evidence="2">protein-tyrosine-phosphatase</fullName>
        <ecNumber evidence="2">3.1.3.48</ecNumber>
    </recommendedName>
</protein>
<evidence type="ECO:0000256" key="1">
    <source>
        <dbReference type="ARBA" id="ARBA00005750"/>
    </source>
</evidence>
<comment type="caution">
    <text evidence="6">The sequence shown here is derived from an EMBL/GenBank/DDBJ whole genome shotgun (WGS) entry which is preliminary data.</text>
</comment>